<evidence type="ECO:0000256" key="1">
    <source>
        <dbReference type="SAM" id="MobiDB-lite"/>
    </source>
</evidence>
<feature type="region of interest" description="Disordered" evidence="1">
    <location>
        <begin position="113"/>
        <end position="154"/>
    </location>
</feature>
<reference evidence="3" key="1">
    <citation type="submission" date="2013-01" db="EMBL/GenBank/DDBJ databases">
        <title>Draft Genome Sequence of a Mulberry Tree, Morus notabilis C.K. Schneid.</title>
        <authorList>
            <person name="He N."/>
            <person name="Zhao S."/>
        </authorList>
    </citation>
    <scope>NUCLEOTIDE SEQUENCE</scope>
</reference>
<proteinExistence type="predicted"/>
<feature type="compositionally biased region" description="Polar residues" evidence="1">
    <location>
        <begin position="122"/>
        <end position="131"/>
    </location>
</feature>
<evidence type="ECO:0000313" key="3">
    <source>
        <dbReference type="Proteomes" id="UP000030645"/>
    </source>
</evidence>
<keyword evidence="3" id="KW-1185">Reference proteome</keyword>
<name>W9RPH1_9ROSA</name>
<accession>W9RPH1</accession>
<dbReference type="Proteomes" id="UP000030645">
    <property type="component" value="Unassembled WGS sequence"/>
</dbReference>
<dbReference type="EMBL" id="KE344904">
    <property type="protein sequence ID" value="EXB85820.1"/>
    <property type="molecule type" value="Genomic_DNA"/>
</dbReference>
<gene>
    <name evidence="2" type="ORF">L484_009666</name>
</gene>
<dbReference type="AlphaFoldDB" id="W9RPH1"/>
<feature type="compositionally biased region" description="Basic and acidic residues" evidence="1">
    <location>
        <begin position="132"/>
        <end position="154"/>
    </location>
</feature>
<evidence type="ECO:0000313" key="2">
    <source>
        <dbReference type="EMBL" id="EXB85820.1"/>
    </source>
</evidence>
<protein>
    <submittedName>
        <fullName evidence="2">Uncharacterized protein</fullName>
    </submittedName>
</protein>
<organism evidence="2 3">
    <name type="scientific">Morus notabilis</name>
    <dbReference type="NCBI Taxonomy" id="981085"/>
    <lineage>
        <taxon>Eukaryota</taxon>
        <taxon>Viridiplantae</taxon>
        <taxon>Streptophyta</taxon>
        <taxon>Embryophyta</taxon>
        <taxon>Tracheophyta</taxon>
        <taxon>Spermatophyta</taxon>
        <taxon>Magnoliopsida</taxon>
        <taxon>eudicotyledons</taxon>
        <taxon>Gunneridae</taxon>
        <taxon>Pentapetalae</taxon>
        <taxon>rosids</taxon>
        <taxon>fabids</taxon>
        <taxon>Rosales</taxon>
        <taxon>Moraceae</taxon>
        <taxon>Moreae</taxon>
        <taxon>Morus</taxon>
    </lineage>
</organism>
<sequence>MRAVIEVAKLVEHLVEDLIEGEEIHLAVRLPKTELHLEAFSSFVHSMNGGIIRAKFGEKVDMPIVLAHNGLDQFGDILKNLLRFLFPYLDDSWAGLVLDGPRVQKQLRRWADTKADGEGLPTETTSRVEGSTSKEEGEASKHLGTDESHSREVRVRKVPSKFNDFVRV</sequence>